<proteinExistence type="predicted"/>
<keyword evidence="3" id="KW-1185">Reference proteome</keyword>
<dbReference type="Proteomes" id="UP000194841">
    <property type="component" value="Unassembled WGS sequence"/>
</dbReference>
<evidence type="ECO:0008006" key="4">
    <source>
        <dbReference type="Google" id="ProtNLM"/>
    </source>
</evidence>
<feature type="chain" id="PRO_5012399518" description="Secreted protein" evidence="1">
    <location>
        <begin position="21"/>
        <end position="161"/>
    </location>
</feature>
<dbReference type="OrthoDB" id="6240445at2"/>
<organism evidence="2 3">
    <name type="scientific">Pseudoalteromonas ulvae</name>
    <dbReference type="NCBI Taxonomy" id="107327"/>
    <lineage>
        <taxon>Bacteria</taxon>
        <taxon>Pseudomonadati</taxon>
        <taxon>Pseudomonadota</taxon>
        <taxon>Gammaproteobacteria</taxon>
        <taxon>Alteromonadales</taxon>
        <taxon>Pseudoalteromonadaceae</taxon>
        <taxon>Pseudoalteromonas</taxon>
    </lineage>
</organism>
<evidence type="ECO:0000313" key="3">
    <source>
        <dbReference type="Proteomes" id="UP000194841"/>
    </source>
</evidence>
<keyword evidence="1" id="KW-0732">Signal</keyword>
<feature type="signal peptide" evidence="1">
    <location>
        <begin position="1"/>
        <end position="20"/>
    </location>
</feature>
<accession>A0A244CUT6</accession>
<dbReference type="EMBL" id="MWPV01000001">
    <property type="protein sequence ID" value="OUL59392.1"/>
    <property type="molecule type" value="Genomic_DNA"/>
</dbReference>
<reference evidence="2 3" key="1">
    <citation type="submission" date="2017-02" db="EMBL/GenBank/DDBJ databases">
        <title>Pseudoalteromonas ulvae TC14 Genome.</title>
        <authorList>
            <person name="Molmeret M."/>
        </authorList>
    </citation>
    <scope>NUCLEOTIDE SEQUENCE [LARGE SCALE GENOMIC DNA]</scope>
    <source>
        <strain evidence="2">TC14</strain>
    </source>
</reference>
<evidence type="ECO:0000313" key="2">
    <source>
        <dbReference type="EMBL" id="OUL59392.1"/>
    </source>
</evidence>
<evidence type="ECO:0000256" key="1">
    <source>
        <dbReference type="SAM" id="SignalP"/>
    </source>
</evidence>
<comment type="caution">
    <text evidence="2">The sequence shown here is derived from an EMBL/GenBank/DDBJ whole genome shotgun (WGS) entry which is preliminary data.</text>
</comment>
<name>A0A244CUT6_PSEDV</name>
<dbReference type="RefSeq" id="WP_086742782.1">
    <property type="nucleotide sequence ID" value="NZ_MWPV01000001.1"/>
</dbReference>
<protein>
    <recommendedName>
        <fullName evidence="4">Secreted protein</fullName>
    </recommendedName>
</protein>
<gene>
    <name evidence="2" type="ORF">B1199_03735</name>
</gene>
<sequence length="161" mass="18186">MKPLFTFLMLCLIYCPASFADFDLPGKGELIYPTGMVKPFEFGFGWNEAQSKIRIGNKQYDLNELPESYSVAIAMSKDEKNVWVQEFAKGYFEQFNWQIGSHVISLRKQSFDHAVKGDYVLTVDGTDYFFVSRAASITIKFAQDGIESVTADGVTKDMGNK</sequence>
<dbReference type="AlphaFoldDB" id="A0A244CUT6"/>